<name>A0A6A6RBA4_9PEZI</name>
<gene>
    <name evidence="1" type="ORF">BU16DRAFT_554151</name>
</gene>
<dbReference type="AlphaFoldDB" id="A0A6A6RBA4"/>
<organism evidence="1 2">
    <name type="scientific">Lophium mytilinum</name>
    <dbReference type="NCBI Taxonomy" id="390894"/>
    <lineage>
        <taxon>Eukaryota</taxon>
        <taxon>Fungi</taxon>
        <taxon>Dikarya</taxon>
        <taxon>Ascomycota</taxon>
        <taxon>Pezizomycotina</taxon>
        <taxon>Dothideomycetes</taxon>
        <taxon>Pleosporomycetidae</taxon>
        <taxon>Mytilinidiales</taxon>
        <taxon>Mytilinidiaceae</taxon>
        <taxon>Lophium</taxon>
    </lineage>
</organism>
<dbReference type="EMBL" id="MU004181">
    <property type="protein sequence ID" value="KAF2502085.1"/>
    <property type="molecule type" value="Genomic_DNA"/>
</dbReference>
<dbReference type="Proteomes" id="UP000799750">
    <property type="component" value="Unassembled WGS sequence"/>
</dbReference>
<evidence type="ECO:0000313" key="2">
    <source>
        <dbReference type="Proteomes" id="UP000799750"/>
    </source>
</evidence>
<keyword evidence="2" id="KW-1185">Reference proteome</keyword>
<sequence>MAEYCNHLSYVPARRPQYPSAKNTSANCPHCSFTISRTYIGQRDSTISCSYTGQRASISTRLDPSSPARLLGYAYALVGSPASLPYSSGQQDTTIAKLNPSSPARLQSMAVLMLASISSSNCPDAVTGPVENCLDASQKTPNCGAGIARHGGFVQEGSRQPEVAFPPSSSYAFISRIPGDIEEPFGHNRRNSEGAECGVHHGIGMGDLRLGRDFGLGGMVGGGTIGYDWYETLLWGWISAY</sequence>
<accession>A0A6A6RBA4</accession>
<evidence type="ECO:0000313" key="1">
    <source>
        <dbReference type="EMBL" id="KAF2502085.1"/>
    </source>
</evidence>
<proteinExistence type="predicted"/>
<reference evidence="1" key="1">
    <citation type="journal article" date="2020" name="Stud. Mycol.">
        <title>101 Dothideomycetes genomes: a test case for predicting lifestyles and emergence of pathogens.</title>
        <authorList>
            <person name="Haridas S."/>
            <person name="Albert R."/>
            <person name="Binder M."/>
            <person name="Bloem J."/>
            <person name="Labutti K."/>
            <person name="Salamov A."/>
            <person name="Andreopoulos B."/>
            <person name="Baker S."/>
            <person name="Barry K."/>
            <person name="Bills G."/>
            <person name="Bluhm B."/>
            <person name="Cannon C."/>
            <person name="Castanera R."/>
            <person name="Culley D."/>
            <person name="Daum C."/>
            <person name="Ezra D."/>
            <person name="Gonzalez J."/>
            <person name="Henrissat B."/>
            <person name="Kuo A."/>
            <person name="Liang C."/>
            <person name="Lipzen A."/>
            <person name="Lutzoni F."/>
            <person name="Magnuson J."/>
            <person name="Mondo S."/>
            <person name="Nolan M."/>
            <person name="Ohm R."/>
            <person name="Pangilinan J."/>
            <person name="Park H.-J."/>
            <person name="Ramirez L."/>
            <person name="Alfaro M."/>
            <person name="Sun H."/>
            <person name="Tritt A."/>
            <person name="Yoshinaga Y."/>
            <person name="Zwiers L.-H."/>
            <person name="Turgeon B."/>
            <person name="Goodwin S."/>
            <person name="Spatafora J."/>
            <person name="Crous P."/>
            <person name="Grigoriev I."/>
        </authorList>
    </citation>
    <scope>NUCLEOTIDE SEQUENCE</scope>
    <source>
        <strain evidence="1">CBS 269.34</strain>
    </source>
</reference>
<protein>
    <submittedName>
        <fullName evidence="1">Uncharacterized protein</fullName>
    </submittedName>
</protein>